<dbReference type="Proteomes" id="UP001066276">
    <property type="component" value="Chromosome 12"/>
</dbReference>
<dbReference type="AlphaFoldDB" id="A0AAV7L794"/>
<keyword evidence="2" id="KW-1185">Reference proteome</keyword>
<evidence type="ECO:0000313" key="2">
    <source>
        <dbReference type="Proteomes" id="UP001066276"/>
    </source>
</evidence>
<comment type="caution">
    <text evidence="1">The sequence shown here is derived from an EMBL/GenBank/DDBJ whole genome shotgun (WGS) entry which is preliminary data.</text>
</comment>
<gene>
    <name evidence="1" type="ORF">NDU88_003950</name>
</gene>
<reference evidence="1" key="1">
    <citation type="journal article" date="2022" name="bioRxiv">
        <title>Sequencing and chromosome-scale assembly of the giantPleurodeles waltlgenome.</title>
        <authorList>
            <person name="Brown T."/>
            <person name="Elewa A."/>
            <person name="Iarovenko S."/>
            <person name="Subramanian E."/>
            <person name="Araus A.J."/>
            <person name="Petzold A."/>
            <person name="Susuki M."/>
            <person name="Suzuki K.-i.T."/>
            <person name="Hayashi T."/>
            <person name="Toyoda A."/>
            <person name="Oliveira C."/>
            <person name="Osipova E."/>
            <person name="Leigh N.D."/>
            <person name="Simon A."/>
            <person name="Yun M.H."/>
        </authorList>
    </citation>
    <scope>NUCLEOTIDE SEQUENCE</scope>
    <source>
        <strain evidence="1">20211129_DDA</strain>
        <tissue evidence="1">Liver</tissue>
    </source>
</reference>
<sequence length="140" mass="15145">MCSDRSCCDGGALLLGECRHALSLKRGGMLWTIKGQVGQVAVDVWYKRFVMVIFPDVAPPSASTKARREAPRAQTCTLKFALRASTASGGIAVELAGWVRCNIGDAGQQCLKTIANANRAQKHGDYYDIGMVNENTYCKS</sequence>
<proteinExistence type="predicted"/>
<organism evidence="1 2">
    <name type="scientific">Pleurodeles waltl</name>
    <name type="common">Iberian ribbed newt</name>
    <dbReference type="NCBI Taxonomy" id="8319"/>
    <lineage>
        <taxon>Eukaryota</taxon>
        <taxon>Metazoa</taxon>
        <taxon>Chordata</taxon>
        <taxon>Craniata</taxon>
        <taxon>Vertebrata</taxon>
        <taxon>Euteleostomi</taxon>
        <taxon>Amphibia</taxon>
        <taxon>Batrachia</taxon>
        <taxon>Caudata</taxon>
        <taxon>Salamandroidea</taxon>
        <taxon>Salamandridae</taxon>
        <taxon>Pleurodelinae</taxon>
        <taxon>Pleurodeles</taxon>
    </lineage>
</organism>
<evidence type="ECO:0000313" key="1">
    <source>
        <dbReference type="EMBL" id="KAJ1083795.1"/>
    </source>
</evidence>
<accession>A0AAV7L794</accession>
<name>A0AAV7L794_PLEWA</name>
<protein>
    <submittedName>
        <fullName evidence="1">Uncharacterized protein</fullName>
    </submittedName>
</protein>
<dbReference type="EMBL" id="JANPWB010000016">
    <property type="protein sequence ID" value="KAJ1083795.1"/>
    <property type="molecule type" value="Genomic_DNA"/>
</dbReference>